<sequence length="408" mass="44881">MDVSFSAWRHSREESLQLKGDSFSFLFDRRYTNRLNRMSRVFFEAYVVATKELAAQEDRFPSLSEIDAKMESGAVYAFKDRLMKNTEFFEEVKISGVSYLVPRALKFVDSTGTYTDLILNFDEGAAVLPTRRKTPSLAETTVPPTEEGEAASFETEEDIEFSAEPEDKAAPEPRPESYSRIFEKAANTTATEDEEADLPEPPVAKAEEAAPPKPSATATFAPSSGKEPPSLPAKGRMSKEMIVAALAGLIMLMAVGGYILSGGIPQNSSSKPLIFVDYSAYLINSSNESYLGFDISNPHGMPNLIEMKLPSNIDESISARGGIVTIAHGTDTLVRMNTSTDASVKIYLLNNWSQVPLTLNFSGTEDYDTSLQVHSQDYLVTRKNDTLILSLNLTGDGVKFEQSYAEKS</sequence>
<gene>
    <name evidence="3" type="ORF">ASZ90_014273</name>
</gene>
<dbReference type="EMBL" id="LNQE01001516">
    <property type="protein sequence ID" value="KUG16046.1"/>
    <property type="molecule type" value="Genomic_DNA"/>
</dbReference>
<name>A0A0W8F5M6_9ZZZZ</name>
<keyword evidence="2" id="KW-0812">Transmembrane</keyword>
<keyword evidence="2" id="KW-1133">Transmembrane helix</keyword>
<feature type="compositionally biased region" description="Basic and acidic residues" evidence="1">
    <location>
        <begin position="165"/>
        <end position="183"/>
    </location>
</feature>
<keyword evidence="2" id="KW-0472">Membrane</keyword>
<evidence type="ECO:0000256" key="2">
    <source>
        <dbReference type="SAM" id="Phobius"/>
    </source>
</evidence>
<protein>
    <submittedName>
        <fullName evidence="3">Uncharacterized protein</fullName>
    </submittedName>
</protein>
<accession>A0A0W8F5M6</accession>
<proteinExistence type="predicted"/>
<feature type="transmembrane region" description="Helical" evidence="2">
    <location>
        <begin position="241"/>
        <end position="260"/>
    </location>
</feature>
<organism evidence="3">
    <name type="scientific">hydrocarbon metagenome</name>
    <dbReference type="NCBI Taxonomy" id="938273"/>
    <lineage>
        <taxon>unclassified sequences</taxon>
        <taxon>metagenomes</taxon>
        <taxon>ecological metagenomes</taxon>
    </lineage>
</organism>
<reference evidence="3" key="1">
    <citation type="journal article" date="2015" name="Proc. Natl. Acad. Sci. U.S.A.">
        <title>Networks of energetic and metabolic interactions define dynamics in microbial communities.</title>
        <authorList>
            <person name="Embree M."/>
            <person name="Liu J.K."/>
            <person name="Al-Bassam M.M."/>
            <person name="Zengler K."/>
        </authorList>
    </citation>
    <scope>NUCLEOTIDE SEQUENCE</scope>
</reference>
<comment type="caution">
    <text evidence="3">The sequence shown here is derived from an EMBL/GenBank/DDBJ whole genome shotgun (WGS) entry which is preliminary data.</text>
</comment>
<evidence type="ECO:0000313" key="3">
    <source>
        <dbReference type="EMBL" id="KUG16046.1"/>
    </source>
</evidence>
<feature type="compositionally biased region" description="Acidic residues" evidence="1">
    <location>
        <begin position="146"/>
        <end position="164"/>
    </location>
</feature>
<feature type="compositionally biased region" description="Low complexity" evidence="1">
    <location>
        <begin position="215"/>
        <end position="224"/>
    </location>
</feature>
<dbReference type="AlphaFoldDB" id="A0A0W8F5M6"/>
<evidence type="ECO:0000256" key="1">
    <source>
        <dbReference type="SAM" id="MobiDB-lite"/>
    </source>
</evidence>
<feature type="region of interest" description="Disordered" evidence="1">
    <location>
        <begin position="132"/>
        <end position="234"/>
    </location>
</feature>